<proteinExistence type="predicted"/>
<dbReference type="Proteomes" id="UP000198224">
    <property type="component" value="Chromosome I"/>
</dbReference>
<dbReference type="EMBL" id="LT607409">
    <property type="protein sequence ID" value="SCF04896.1"/>
    <property type="molecule type" value="Genomic_DNA"/>
</dbReference>
<evidence type="ECO:0000313" key="3">
    <source>
        <dbReference type="Proteomes" id="UP000198224"/>
    </source>
</evidence>
<evidence type="ECO:0000313" key="2">
    <source>
        <dbReference type="EMBL" id="SCF04896.1"/>
    </source>
</evidence>
<feature type="compositionally biased region" description="Basic residues" evidence="1">
    <location>
        <begin position="285"/>
        <end position="295"/>
    </location>
</feature>
<feature type="region of interest" description="Disordered" evidence="1">
    <location>
        <begin position="201"/>
        <end position="357"/>
    </location>
</feature>
<reference evidence="3" key="1">
    <citation type="submission" date="2016-06" db="EMBL/GenBank/DDBJ databases">
        <authorList>
            <person name="Varghese N."/>
            <person name="Submissions Spin"/>
        </authorList>
    </citation>
    <scope>NUCLEOTIDE SEQUENCE [LARGE SCALE GENOMIC DNA]</scope>
    <source>
        <strain evidence="3">DSM 45160</strain>
    </source>
</reference>
<dbReference type="AlphaFoldDB" id="A0A1C4X8U5"/>
<feature type="compositionally biased region" description="Basic residues" evidence="1">
    <location>
        <begin position="135"/>
        <end position="145"/>
    </location>
</feature>
<evidence type="ECO:0000256" key="1">
    <source>
        <dbReference type="SAM" id="MobiDB-lite"/>
    </source>
</evidence>
<name>A0A1C4X8U5_9ACTN</name>
<feature type="compositionally biased region" description="Basic and acidic residues" evidence="1">
    <location>
        <begin position="211"/>
        <end position="224"/>
    </location>
</feature>
<gene>
    <name evidence="2" type="ORF">GA0070612_3309</name>
</gene>
<feature type="region of interest" description="Disordered" evidence="1">
    <location>
        <begin position="1"/>
        <end position="181"/>
    </location>
</feature>
<protein>
    <submittedName>
        <fullName evidence="2">Uncharacterized protein</fullName>
    </submittedName>
</protein>
<accession>A0A1C4X8U5</accession>
<organism evidence="2 3">
    <name type="scientific">Micromonospora chokoriensis</name>
    <dbReference type="NCBI Taxonomy" id="356851"/>
    <lineage>
        <taxon>Bacteria</taxon>
        <taxon>Bacillati</taxon>
        <taxon>Actinomycetota</taxon>
        <taxon>Actinomycetes</taxon>
        <taxon>Micromonosporales</taxon>
        <taxon>Micromonosporaceae</taxon>
        <taxon>Micromonospora</taxon>
    </lineage>
</organism>
<sequence length="357" mass="37184">MGALRPGPARYRLRTRRGSRGTGQPARGPPQLHPGGHRRARGARGAPPGGTRRPRLPRPTRVDPERAAQCTARTRSGAGQRSARFRRPVGAVGADAVPGDPRRDAPLRRRPGGHHLTLGTAATAGDPPGNPARGTRTRRTQRRHGPGSGTGTSGSAHPAGNHPADALRPAGTLHGPAVATRTFSDGEPAAWAYGGQPAAHVAYRGPAPRAGGREPADQTDDREAIGQADGRGPTGQADGRGPTGQADGRESTAPTQGREPAVAVIRAAATTSTTDRVSCNAASAGRRHPARRPHRPAGDHSCTPLGRSHDPGTADRAAARRGGRPSPSGSQPDRYERIRRRTRCRGDRAGRAVADQQ</sequence>
<keyword evidence="3" id="KW-1185">Reference proteome</keyword>